<feature type="domain" description="Carrier" evidence="10">
    <location>
        <begin position="3010"/>
        <end position="3088"/>
    </location>
</feature>
<keyword evidence="4" id="KW-0808">Transferase</keyword>
<feature type="active site" description="Proton donor; for dehydratase activity" evidence="9">
    <location>
        <position position="4206"/>
    </location>
</feature>
<dbReference type="InterPro" id="IPR020806">
    <property type="entry name" value="PKS_PP-bd"/>
</dbReference>
<dbReference type="InterPro" id="IPR016039">
    <property type="entry name" value="Thiolase-like"/>
</dbReference>
<evidence type="ECO:0000256" key="6">
    <source>
        <dbReference type="ARBA" id="ARBA00023098"/>
    </source>
</evidence>
<dbReference type="InterPro" id="IPR001227">
    <property type="entry name" value="Ac_transferase_dom_sf"/>
</dbReference>
<feature type="domain" description="Ketosynthase family 3 (KS3)" evidence="11">
    <location>
        <begin position="1044"/>
        <end position="1467"/>
    </location>
</feature>
<dbReference type="FunFam" id="3.40.366.10:FF:000002">
    <property type="entry name" value="Probable polyketide synthase 2"/>
    <property type="match status" value="3"/>
</dbReference>
<evidence type="ECO:0000313" key="14">
    <source>
        <dbReference type="Proteomes" id="UP000193317"/>
    </source>
</evidence>
<dbReference type="PROSITE" id="PS52019">
    <property type="entry name" value="PKS_MFAS_DH"/>
    <property type="match status" value="3"/>
</dbReference>
<evidence type="ECO:0000256" key="4">
    <source>
        <dbReference type="ARBA" id="ARBA00022679"/>
    </source>
</evidence>
<dbReference type="GO" id="GO:0004312">
    <property type="term" value="F:fatty acid synthase activity"/>
    <property type="evidence" value="ECO:0007669"/>
    <property type="project" value="TreeGrafter"/>
</dbReference>
<feature type="domain" description="PKS/mFAS DH" evidence="12">
    <location>
        <begin position="6087"/>
        <end position="6326"/>
    </location>
</feature>
<feature type="domain" description="Ketosynthase family 3 (KS3)" evidence="11">
    <location>
        <begin position="15"/>
        <end position="436"/>
    </location>
</feature>
<dbReference type="Gene3D" id="3.40.47.10">
    <property type="match status" value="4"/>
</dbReference>
<dbReference type="Pfam" id="PF00109">
    <property type="entry name" value="ketoacyl-synt"/>
    <property type="match status" value="4"/>
</dbReference>
<evidence type="ECO:0000313" key="13">
    <source>
        <dbReference type="EMBL" id="ORW88809.1"/>
    </source>
</evidence>
<dbReference type="PANTHER" id="PTHR43775">
    <property type="entry name" value="FATTY ACID SYNTHASE"/>
    <property type="match status" value="1"/>
</dbReference>
<evidence type="ECO:0008006" key="15">
    <source>
        <dbReference type="Google" id="ProtNLM"/>
    </source>
</evidence>
<evidence type="ECO:0000256" key="9">
    <source>
        <dbReference type="PROSITE-ProRule" id="PRU01363"/>
    </source>
</evidence>
<dbReference type="Pfam" id="PF00698">
    <property type="entry name" value="Acyl_transf_1"/>
    <property type="match status" value="4"/>
</dbReference>
<dbReference type="InterPro" id="IPR055123">
    <property type="entry name" value="SpnB-like_Rossmann"/>
</dbReference>
<dbReference type="FunFam" id="3.40.50.720:FF:000209">
    <property type="entry name" value="Polyketide synthase Pks12"/>
    <property type="match status" value="2"/>
</dbReference>
<dbReference type="InterPro" id="IPR016035">
    <property type="entry name" value="Acyl_Trfase/lysoPLipase"/>
</dbReference>
<evidence type="ECO:0000256" key="3">
    <source>
        <dbReference type="ARBA" id="ARBA00022553"/>
    </source>
</evidence>
<protein>
    <recommendedName>
        <fullName evidence="15">Polyketide synthase</fullName>
    </recommendedName>
</protein>
<dbReference type="InterPro" id="IPR009081">
    <property type="entry name" value="PP-bd_ACP"/>
</dbReference>
<dbReference type="SMART" id="SM00829">
    <property type="entry name" value="PKS_ER"/>
    <property type="match status" value="2"/>
</dbReference>
<dbReference type="Pfam" id="PF08659">
    <property type="entry name" value="KR"/>
    <property type="match status" value="2"/>
</dbReference>
<name>A0A1X2DM83_MYCSZ</name>
<dbReference type="InterPro" id="IPR018201">
    <property type="entry name" value="Ketoacyl_synth_AS"/>
</dbReference>
<feature type="domain" description="PKS/mFAS DH" evidence="12">
    <location>
        <begin position="4010"/>
        <end position="4285"/>
    </location>
</feature>
<dbReference type="GO" id="GO:0016491">
    <property type="term" value="F:oxidoreductase activity"/>
    <property type="evidence" value="ECO:0007669"/>
    <property type="project" value="InterPro"/>
</dbReference>
<feature type="domain" description="Carrier" evidence="10">
    <location>
        <begin position="5087"/>
        <end position="5165"/>
    </location>
</feature>
<feature type="active site" description="Proton donor; for dehydratase activity" evidence="9">
    <location>
        <position position="2134"/>
    </location>
</feature>
<dbReference type="PROSITE" id="PS00606">
    <property type="entry name" value="KS3_1"/>
    <property type="match status" value="1"/>
</dbReference>
<dbReference type="Gene3D" id="3.30.70.3290">
    <property type="match status" value="4"/>
</dbReference>
<dbReference type="GO" id="GO:0031177">
    <property type="term" value="F:phosphopantetheine binding"/>
    <property type="evidence" value="ECO:0007669"/>
    <property type="project" value="InterPro"/>
</dbReference>
<dbReference type="InterPro" id="IPR014031">
    <property type="entry name" value="Ketoacyl_synth_C"/>
</dbReference>
<dbReference type="Gene3D" id="3.10.129.110">
    <property type="entry name" value="Polyketide synthase dehydratase"/>
    <property type="match status" value="4"/>
</dbReference>
<dbReference type="InterPro" id="IPR011032">
    <property type="entry name" value="GroES-like_sf"/>
</dbReference>
<dbReference type="CDD" id="cd05195">
    <property type="entry name" value="enoyl_red"/>
    <property type="match status" value="2"/>
</dbReference>
<dbReference type="PROSITE" id="PS52004">
    <property type="entry name" value="KS3_2"/>
    <property type="match status" value="4"/>
</dbReference>
<dbReference type="InterPro" id="IPR013968">
    <property type="entry name" value="PKS_KR"/>
</dbReference>
<dbReference type="SMART" id="SM00822">
    <property type="entry name" value="PKS_KR"/>
    <property type="match status" value="2"/>
</dbReference>
<evidence type="ECO:0000259" key="10">
    <source>
        <dbReference type="PROSITE" id="PS50075"/>
    </source>
</evidence>
<evidence type="ECO:0000256" key="1">
    <source>
        <dbReference type="ARBA" id="ARBA00005189"/>
    </source>
</evidence>
<dbReference type="Pfam" id="PF08240">
    <property type="entry name" value="ADH_N"/>
    <property type="match status" value="2"/>
</dbReference>
<comment type="caution">
    <text evidence="9">Lacks conserved residue(s) required for the propagation of feature annotation.</text>
</comment>
<dbReference type="InterPro" id="IPR049552">
    <property type="entry name" value="PKS_DH_N"/>
</dbReference>
<dbReference type="InterPro" id="IPR006162">
    <property type="entry name" value="Ppantetheine_attach_site"/>
</dbReference>
<feature type="region of interest" description="C-terminal hotdog fold" evidence="9">
    <location>
        <begin position="6228"/>
        <end position="6326"/>
    </location>
</feature>
<keyword evidence="5" id="KW-0276">Fatty acid metabolism</keyword>
<dbReference type="Pfam" id="PF13602">
    <property type="entry name" value="ADH_zinc_N_2"/>
    <property type="match status" value="2"/>
</dbReference>
<keyword evidence="3" id="KW-0597">Phosphoprotein</keyword>
<evidence type="ECO:0000259" key="12">
    <source>
        <dbReference type="PROSITE" id="PS52019"/>
    </source>
</evidence>
<feature type="region of interest" description="N-terminal hotdog fold" evidence="9">
    <location>
        <begin position="1938"/>
        <end position="2056"/>
    </location>
</feature>
<dbReference type="Pfam" id="PF22953">
    <property type="entry name" value="SpnB_Rossmann"/>
    <property type="match status" value="2"/>
</dbReference>
<dbReference type="SMART" id="SM00823">
    <property type="entry name" value="PKS_PP"/>
    <property type="match status" value="3"/>
</dbReference>
<dbReference type="InterPro" id="IPR020843">
    <property type="entry name" value="ER"/>
</dbReference>
<dbReference type="Gene3D" id="3.40.366.10">
    <property type="entry name" value="Malonyl-Coenzyme A Acyl Carrier Protein, domain 2"/>
    <property type="match status" value="4"/>
</dbReference>
<dbReference type="SUPFAM" id="SSF53901">
    <property type="entry name" value="Thiolase-like"/>
    <property type="match status" value="4"/>
</dbReference>
<dbReference type="PROSITE" id="PS00012">
    <property type="entry name" value="PHOSPHOPANTETHEINE"/>
    <property type="match status" value="3"/>
</dbReference>
<dbReference type="SMART" id="SM00826">
    <property type="entry name" value="PKS_DH"/>
    <property type="match status" value="3"/>
</dbReference>
<keyword evidence="8" id="KW-0012">Acyltransferase</keyword>
<feature type="non-terminal residue" evidence="13">
    <location>
        <position position="6326"/>
    </location>
</feature>
<dbReference type="Gene3D" id="1.10.1200.10">
    <property type="entry name" value="ACP-like"/>
    <property type="match status" value="3"/>
</dbReference>
<comment type="pathway">
    <text evidence="1">Lipid metabolism.</text>
</comment>
<feature type="active site" description="Proton acceptor; for dehydratase activity" evidence="9">
    <location>
        <position position="4042"/>
    </location>
</feature>
<dbReference type="Gene3D" id="3.40.50.11460">
    <property type="match status" value="2"/>
</dbReference>
<feature type="region of interest" description="C-terminal hotdog fold" evidence="9">
    <location>
        <begin position="2072"/>
        <end position="2210"/>
    </location>
</feature>
<dbReference type="Pfam" id="PF14765">
    <property type="entry name" value="PS-DH"/>
    <property type="match status" value="3"/>
</dbReference>
<dbReference type="SMART" id="SM00827">
    <property type="entry name" value="PKS_AT"/>
    <property type="match status" value="4"/>
</dbReference>
<dbReference type="InterPro" id="IPR050091">
    <property type="entry name" value="PKS_NRPS_Biosynth_Enz"/>
</dbReference>
<dbReference type="InterPro" id="IPR036736">
    <property type="entry name" value="ACP-like_sf"/>
</dbReference>
<dbReference type="InterPro" id="IPR013154">
    <property type="entry name" value="ADH-like_N"/>
</dbReference>
<dbReference type="InterPro" id="IPR016036">
    <property type="entry name" value="Malonyl_transacylase_ACP-bd"/>
</dbReference>
<comment type="caution">
    <text evidence="13">The sequence shown here is derived from an EMBL/GenBank/DDBJ whole genome shotgun (WGS) entry which is preliminary data.</text>
</comment>
<sequence length="6326" mass="664820">MQASEEGALDIAGHAGEIAIIGMSCRVSGASNPIEFWRLISQEQSSVSGNSAYERRLSRVASGSDPQALAFGACLEDALGFDAAFFGISGSEAEHMDPQQRLALELAWAALEDAGIIPDDIAGSSVGLFVGAMRDDFAALMSSNPAAPTARTALGSLRSVIAGRISHFFGFSGPSLVVDTGQSSSLAAISLAMDSLRKGDCELALAGGVHLNLDPYAARSLAELGVLSPDGICRPFDERANGYVRGEGGGFVVLKRLSSAVQQNDRIYCQLLGGAVVNEGVRPGLITPDVEAHTSLLRAALAAASVDPSVVGYVETHGTGTPAGDAAEVESIISTYCGPDSRESAPLIIGSVKPNVGHLEAAAGVIGVIRAALALKHGVLPPTLNFESPNAALAPFVSRVQVLAHASQWTQGPFPRTAAVSSFGISGTNAHLILRQALPAPASSAAQDLPVGDGSSVSSDIPLRLWPVSARTPTALAAYADRFCQFLAHHHEVDLTDLAYSLATTRTQHPYRAVLSAAALSENPRRDLLAGLEALSSNAFHPYLVQHQVSPHDTKVVFVFPGQGAQYPAMGAALYQQHSVFAAAVDACDQALSPITDWSVREVITTQPGAAGLDRVDVIQPVLFTVMVSLAQTLISYGVTPDVVIGHSQGEIAAAYIAGVLSLDDAAKVVALRSRALLQLSGAGAMASVLLPAEQVQTRLRPWAGRLSVAAINGPTQTVISGAPEAVEQFIANCQDDNIQIRPLAVDYASHGAQVESLREQLSAEFAGLSPQLGHIPLYSTVEGALSADPLDTTTMDADYWYRNLRQPVRLADTVAALLATGEHTFVELSAHPVLAPAISDTVIAHERSGSTVITTLHRDQPDVDALTTAVARLHSLGHRLDWRALYPRGRSIELPTYPFQHRRYWHTAHPLPAEIASAQPDTTDERTTIAISAALTTQLAGQTLDQQRATVTTLVLTATAAVLARSDPTAINPTTAFKDLGVDSVVALDLRDALTQHSGMTLPSTLVFDHPTPTALAGYLLNRLTDTADTSIPVRALAAPAVDDPVVVVGMACRFPGGVDSPAAMWEAVSSGADAIGGFPTDRGWNLAELFDPDPEAVGKTYTSHGAFLPNAADFDAEFFGISAREAPAIDPQQRLLLEVCWEALETAGIDPAGLAGTDAGVFAGTWTQPYGDANSDGADGYALTGGATSVASGRVAYALGLQGPAITVDTACSSSLVAIHLACQSLRSGESSVALAGGVTVMTTPVIFTEFARQRGLAADGRCKAFAAAADGTGWGEGAGVVVLERLSDARRHHHPVLAVIAGSAVNQDGASNGLTAPNGLAQQRVIRQAVANAGIELDQVDVVEAHGTGTRLGDPIEAGALIATYGAHHNPYHPLWLGSIKSNLGHTQAAAGIAGLIKMITALQHDVLPPTLHVDQPSPHVDWSAGNVRLLTEPIDWPITDHPKTAAVSSFGISGTNAHVIVQQPPTPPPLPAATPKEEPPLRIWPISARTPAALAAQAERLHHHLSEHPDTDLTQVAYSLATTRTHHPYRAAITTATTDDARTQLLAGLHALHTGTPHPNLTQHHLTHQAGKLVFVLPGQGAQYPAMGADLYQHHRVFADAFDRVCAAFDAHLEMPLGDVVFADPDSPLAELLTQTAYAQPALFAFGVAMHAVFTQVGICPDVLVGHSIGELTAAYLAEVFSLEDAAILISARGRLMQACAPGAMLAVQTSPDDLATLLADYPDSAIAAINSPTSIVVAGPFADIDQLREQCSSQGYKTTPLAVSHAFHSPAMDPALAEFEAVAAGLDLGPPRLPVVSNLTGQLASTDQLNSPNYWAQHLRHTVRFADGVAGLLATGDHTFLELSPHPALAPALSETGAGSVIASVRRDRSSLDSLGAAIARLHTCGHSPTWSALYPDTPTVALPTYPFQHRRYWLTPATSADVGAAGLHRVDHPLLGAITTVADQDQTLISGRLSISTQGWLGEHRVGGAVVFPATGFLDLVLYAGGHVGCPGVDELVLHTPLVLVDEHSTDLQLTVHPVSESGRRSVTVHARASGEQHDSSWVLHASGSLSAEQVPVPAPSPVAEVEGIDVAGFYDELAGAGLQYGPRFQGVVGVGRDPADPDTVYAEIALPADTDIAGYTVHPALLDAALHPLLTLDGPISGPRVPFALTGITLHAAAATHLYVRATRTTPDTYTVHATDPTGAPVITISALSLRALPEAPAPTISASTRGSVFSLDWPALPGADFPRADVSPTWALVAADPGQLAFGLRHGLIHPDLGHLDLDHTDVVIWALPFSEAFEHDVLERVHTLTQQVLAQLQCWLARPDSNETPLVILTRHAVATSVHDRAPDLAHAAAWALIHTTQNEHPGRISLIDTSPAGDEGLLITVLAALGHSLSEPQLALRHNSIHTPRLTSATGLTPPPDADWQLGITGKGDLSNLALVPTQRPGLASGQIRVAIRAAGLNFHDVVVAVGAISDVGMGAEAAGVVVEVAEDVSTLCRGDAVMGLFPNNAFAPTAVTDHRMVMPIPAGMSFAQAASVPVAFSTAYIALVELGGLCAGQRVLIHAGAGGVGQAAIQIANHLGAQVFSTAHPNKQHILQDLGVPPGQIASSRTLDFLDAFNEATDRQGVDVVLNSLAGEFVDASLQLLPRGGSFIEIGKTDIRAPGQIAQAYPGVTYQAYDLQRAEPEDLNRAWATLTELFSAGILEPLPTTSYGLLHARDAFRDMSQARHTGKIVLIPPTAWDVEGTVLISGGTGMLGGLLAEHLVTAYGIKHLLLVSRGGAAAAGADELAQRLNALGAHVAITACDTSSPAELAAVLDSIPDTHPLSAVIHAAGVLDDAVVTELTAMQLDSVLAAKADAAWHLHRLTADQDLAAFVLFSSAAATLGNPGQANYAAANAVLDALAHHRHRHLLPATSLAWGYWHTPSGMTAHLQTVDQARVTRTSLTPISTEHGLTLFDTALAHHQPNQVLTPLNPRALDRLARNNTLPPILSALTTTRPHAATATAGTLTAQLATQTPDQQRHTLTALVLTTTAAVLAHPDPASLNPDRPFKDLGIDSLTALELRNTLAPHTGLTLPSTLVFDHPSPTAIADYLLTQLTDTVETSTPVRALAARAVDDLIVVVGMACRFPGGVNSPAALWDVVSSGTDAMGSFPTDRGWNLAELFDPDPDAVGKTYASFGAFLPDAAEFDADFFGISAREAQAIGPQQRNFLEVCWEALETAGIDPAGLVGTNTGVFAGTWTQPYGDPASVGVEGYALTGTAISMASGRVAYHLGLQGPAITVDTACSSSLVATHLACQSLRNGESSLALAGGSTIMTTPFIFTEFARQRGLAADGRCKAFAAAADGTGWGEGAGVVVLERLSDARRHHHPVLAVIAGSAVNQDGASNGLTAPNGLAQQRVIRQAVANAGIELDQVDVVEAHGTGTRLGDPIEAGALIATYGAHHNPYHPLWLGSIKSNLGHTQAAAGIAGLIKMITALQHDVLPPTLHVDQPSPHVDWSAGNVRLLTEPIDWPITDHPKTAAVSSFGISGTNAHVIVQQPPTPPPLPAATPKEEPPLRIWPISARTPAALAAQAERLHHHLSEHPDTDLTQVAYSLATTRTHHPYRAAITTATTDDARTQLLAGLHALHTGTPHPNLTQHHLTHQAGKLVFVLPGQGGQHPAMGTQLYRRHRAFADAIDACDQALRPWTDWSVREVVCHDPAAPSLSRVDVVQPMLFAIAVSLAEVLRGYGIVPDAVIGHSQGEIAAAYIAGALSLEHAAKIVALRSQALAALAGTGAMASVLMPPQDLQPRLHQWGNALSVAAVNGPTHTVISGDPDAMEQFIDTCTRDGIQIRPIAVDYASHSAHVEQLRGQLLHELADLTPDPARIRLYSTVHSALSADPLDTTAMTADYWYRNLREPVRFGDRVAMLLAAGEHTFVELSPHPVLAPAITDILAGIPERTASAVINTSHRDRPDVDTLANALGQLHTQGHSPVWSIVYPQARAVALPTYPFQHRRYWLTPATTADVGAAGLHRPEHPLLGAITTVADQDQTLISGRLSASTQGWLADHRVGGAVVFPATGFLDLVLHAGGQVGCPGVDELVLHTPLVLVDEHSTDVQIAVHPVGETGRRAVTVHARSSVEQHDSTWVLHASASLSAEQIPTPAPWPVGVVEAIDVGSFYDELAGLGLGYGPVFQGVVGVGRDPADPDTVYAEIVLPATTDIAGYTVHPALLDAALHPLVCWDGPDADSAGPRVPFALTGVTLYADAATHLYVRATRTGSDTYTVQASDPCGAPVITISALSLRALPDTPVPTSSAATTRGSVFFLDWPALPADTVAEAAVSPAWGLVAANPDHLAPGLRQAPIYPDLSHPDLGDTDVVIWALPIAESGHDSVAAVHALTREVLTQLQSWLARPEALGTALVVVTRHAVATSVHDRAPDLAHAAAWALIHCTQNEHPGRISLVDTTPTADEGVLISVLAALGHTLTEPQLALRHSSIHIPRLSATTCLTPPAGSDWQLGTTGKGDLSNLALVPTEPIVLAAGQIRVAIRAAGLNFHDVVVAVGAISDVGMGAEAAGVVLEVADDVHSLRRGDAVMGLFPNNAFAPTAVTDHRMVMPIPTGMSFEQAASVPVAFSTAYIALVELGGLRAGQRVLIQAGAGGVGQAAIQIANHLGAQVFSTAHPNKQHILTDLGIAREQIASSRTLEFLDAFTAATDHQGVDVVLNSLAGDFVDASLQLLPRGGAFIEIGKTDIRVADEIADAHPGVTYHAYDLQLAGPQDLHHAWTTLTDLFTTHILAPLPTTSYGLLHAPQAFRDMSQARHTGKIVLIPPTEPDPDGTVLITGGTGMLGGIFAEHLITKHGIKHLLLVSRQGAAAPGAEELAQRLTELGAQVTITACDTSNPTELATLLDSIPTQHRLTAVIHAAGVLDDAVVTELTETQLDTVLAAKADAAWHLHQLTATQDLTAFVLFSSAAATLGNPGQANYAAANAVLDALAHHRHRHQLPATSLAWGYWHTPSGMTAHLQAVDQARVTRTSLTPISTEYGLALFDTALAQHEPNLVLAPLNPRAVDRLARTNTLPPILSALTTTRPHAATTSATASTLATRLASQTPDQQRATVTAVVVSITATVLAHPDPASLNPERPFKDLGIDSLTALELRNALTQHSGLTLPSTLVFDHPTPAALADYLLTQLSDTSEAVIPVRTLAAPAVDDPIVVVGMACRFPGGVDSPAALWDVVSSGTDTMGGFPTDRGWNLAELFDPDPDAIGKTYTNHGAFLPGAAEFDAEFFGISAREAQAIGPQQRLLLEICWEALETAGIDPTELAGTDTGVFAGTWTQPYGDSTSAGVEGYAMTGTATSMASGRVAYHLGLQGPAITVDTACSSSLVATHLACQSLRNGESSLALAGGSTIMTTPFIFTEFARQRGLASDGRCKAFAAAADGTGWGEGAGVIVLERLSDARRHHHQVLAVIAGSAINQDGASNGLTAPNGPAQQRVITQAVANAGIKLDQVDVVEAHGTGTRLGDPIEAGALIATYGAHRDPDHPLWLGSIKSNLGHTQAAAGMAGLIKMITALQHDVLPPTLHVDRPSPHVDWSARTVRLLTEPTSWPVTDHPRTAAVSSFGISGTNAHVIIQQPPAPPPIPATTPKDEPLLRIWPISAHTPAALAAQADRLHQHLSAHPDLDLTEVAYSLATTRTHHPYRAAITTPATDDARTQLLAGLHALHTGTPHPNLTQHHLGQSNGKLVFVLPGQGGQHPAMGLELYTHHRVFARTVDDCDQALRPYTGWSVRDLICQDGAIPSLDRADVVQPVLFTMMVSLAETLRGYGIAPDAVIGHSQGEIAAAYIAGALSLEDAAKIAALRSTTLARLSGTGAMASVLLPAQDLQPRLQDYGQQLSIAAINGPTHTIVSGDPAAMEQFVKTCEHDGIQIRPIAVDYASHSAHVEQLREQLLHELADLTPDPARIRLYSTVQSALSDQPLDTTTMTADYWYHNLRQPVRFHDCVAGLLSQGPHTFLELSPHPVLAPAITDTLAQPGLPTGSAVITTLHRDRPDLDTLTSALAQLHTHGHSPTWTTLYPHTHTTALPTYPFQHHRYWLTPTTGTDVSAAGLDRPDHPLLGAITHLADQDQIVVSGRLTLTTQPWLTGHQVNDQIVFPATGFIELVLHAGHHAHSPVIDELVLHTPLVLSDHAPTDLQITIHPPNDTTQRPFTVHARTNTDHPDTSWTLHATHGLSDYQPHYQGVRALGQHPTNPDLVYAEIALPADTDITGYGIHPALLDAALQPLATLGQSDPTGPRLPFALTGITLHATTATHLHVHLTRTHPDTYTLHASDPTGAPVITVTTVTLRTVPDSL</sequence>
<evidence type="ECO:0000256" key="2">
    <source>
        <dbReference type="ARBA" id="ARBA00022450"/>
    </source>
</evidence>
<evidence type="ECO:0000256" key="8">
    <source>
        <dbReference type="ARBA" id="ARBA00023315"/>
    </source>
</evidence>
<dbReference type="InterPro" id="IPR020807">
    <property type="entry name" value="PKS_DH"/>
</dbReference>
<gene>
    <name evidence="13" type="ORF">AWC27_14015</name>
</gene>
<dbReference type="FunFam" id="1.10.1200.10:FF:000007">
    <property type="entry name" value="Probable polyketide synthase pks17"/>
    <property type="match status" value="2"/>
</dbReference>
<dbReference type="InterPro" id="IPR020841">
    <property type="entry name" value="PKS_Beta-ketoAc_synthase_dom"/>
</dbReference>
<feature type="region of interest" description="C-terminal hotdog fold" evidence="9">
    <location>
        <begin position="4143"/>
        <end position="4285"/>
    </location>
</feature>
<proteinExistence type="predicted"/>
<dbReference type="CDD" id="cd00833">
    <property type="entry name" value="PKS"/>
    <property type="match status" value="4"/>
</dbReference>
<keyword evidence="7" id="KW-0511">Multifunctional enzyme</keyword>
<dbReference type="CDD" id="cd08956">
    <property type="entry name" value="KR_3_FAS_SDR_x"/>
    <property type="match status" value="2"/>
</dbReference>
<keyword evidence="14" id="KW-1185">Reference proteome</keyword>
<dbReference type="Gene3D" id="3.90.180.10">
    <property type="entry name" value="Medium-chain alcohol dehydrogenases, catalytic domain"/>
    <property type="match status" value="2"/>
</dbReference>
<feature type="region of interest" description="N-terminal hotdog fold" evidence="9">
    <location>
        <begin position="4010"/>
        <end position="4128"/>
    </location>
</feature>
<keyword evidence="2" id="KW-0596">Phosphopantetheine</keyword>
<dbReference type="Proteomes" id="UP000193317">
    <property type="component" value="Unassembled WGS sequence"/>
</dbReference>
<organism evidence="13 14">
    <name type="scientific">Mycobacterium szulgai</name>
    <dbReference type="NCBI Taxonomy" id="1787"/>
    <lineage>
        <taxon>Bacteria</taxon>
        <taxon>Bacillati</taxon>
        <taxon>Actinomycetota</taxon>
        <taxon>Actinomycetes</taxon>
        <taxon>Mycobacteriales</taxon>
        <taxon>Mycobacteriaceae</taxon>
        <taxon>Mycobacterium</taxon>
    </lineage>
</organism>
<dbReference type="InterPro" id="IPR057326">
    <property type="entry name" value="KR_dom"/>
</dbReference>
<dbReference type="Pfam" id="PF02801">
    <property type="entry name" value="Ketoacyl-synt_C"/>
    <property type="match status" value="4"/>
</dbReference>
<feature type="domain" description="Carrier" evidence="10">
    <location>
        <begin position="950"/>
        <end position="1025"/>
    </location>
</feature>
<dbReference type="InterPro" id="IPR042104">
    <property type="entry name" value="PKS_dehydratase_sf"/>
</dbReference>
<feature type="domain" description="Ketosynthase family 3 (KS3)" evidence="11">
    <location>
        <begin position="5184"/>
        <end position="5607"/>
    </location>
</feature>
<dbReference type="InterPro" id="IPR036291">
    <property type="entry name" value="NAD(P)-bd_dom_sf"/>
</dbReference>
<dbReference type="SUPFAM" id="SSF47336">
    <property type="entry name" value="ACP-like"/>
    <property type="match status" value="3"/>
</dbReference>
<evidence type="ECO:0000256" key="5">
    <source>
        <dbReference type="ARBA" id="ARBA00022832"/>
    </source>
</evidence>
<dbReference type="SUPFAM" id="SSF51735">
    <property type="entry name" value="NAD(P)-binding Rossmann-fold domains"/>
    <property type="match status" value="6"/>
</dbReference>
<dbReference type="SMART" id="SM00825">
    <property type="entry name" value="PKS_KS"/>
    <property type="match status" value="4"/>
</dbReference>
<dbReference type="GO" id="GO:0006633">
    <property type="term" value="P:fatty acid biosynthetic process"/>
    <property type="evidence" value="ECO:0007669"/>
    <property type="project" value="InterPro"/>
</dbReference>
<dbReference type="GO" id="GO:0004315">
    <property type="term" value="F:3-oxoacyl-[acyl-carrier-protein] synthase activity"/>
    <property type="evidence" value="ECO:0007669"/>
    <property type="project" value="InterPro"/>
</dbReference>
<feature type="region of interest" description="N-terminal hotdog fold" evidence="9">
    <location>
        <begin position="6087"/>
        <end position="6212"/>
    </location>
</feature>
<dbReference type="InterPro" id="IPR014030">
    <property type="entry name" value="Ketoacyl_synth_N"/>
</dbReference>
<dbReference type="EMBL" id="LQPW01000173">
    <property type="protein sequence ID" value="ORW88809.1"/>
    <property type="molecule type" value="Genomic_DNA"/>
</dbReference>
<reference evidence="13 14" key="1">
    <citation type="submission" date="2016-01" db="EMBL/GenBank/DDBJ databases">
        <title>The new phylogeny of the genus Mycobacterium.</title>
        <authorList>
            <person name="Tarcisio F."/>
            <person name="Conor M."/>
            <person name="Antonella G."/>
            <person name="Elisabetta G."/>
            <person name="Giulia F.S."/>
            <person name="Sara T."/>
            <person name="Anna F."/>
            <person name="Clotilde B."/>
            <person name="Roberto B."/>
            <person name="Veronica D.S."/>
            <person name="Fabio R."/>
            <person name="Monica P."/>
            <person name="Olivier J."/>
            <person name="Enrico T."/>
            <person name="Nicola S."/>
        </authorList>
    </citation>
    <scope>NUCLEOTIDE SEQUENCE [LARGE SCALE GENOMIC DNA]</scope>
    <source>
        <strain evidence="13 14">DSM 44166</strain>
    </source>
</reference>
<dbReference type="SUPFAM" id="SSF55048">
    <property type="entry name" value="Probable ACP-binding domain of malonyl-CoA ACP transacylase"/>
    <property type="match status" value="4"/>
</dbReference>
<dbReference type="OrthoDB" id="9778690at2"/>
<evidence type="ECO:0000259" key="11">
    <source>
        <dbReference type="PROSITE" id="PS52004"/>
    </source>
</evidence>
<dbReference type="SUPFAM" id="SSF52151">
    <property type="entry name" value="FabD/lysophospholipase-like"/>
    <property type="match status" value="4"/>
</dbReference>
<dbReference type="Gene3D" id="3.40.50.720">
    <property type="entry name" value="NAD(P)-binding Rossmann-like Domain"/>
    <property type="match status" value="2"/>
</dbReference>
<dbReference type="Pfam" id="PF00550">
    <property type="entry name" value="PP-binding"/>
    <property type="match status" value="3"/>
</dbReference>
<dbReference type="InterPro" id="IPR049551">
    <property type="entry name" value="PKS_DH_C"/>
</dbReference>
<dbReference type="SUPFAM" id="SSF50129">
    <property type="entry name" value="GroES-like"/>
    <property type="match status" value="2"/>
</dbReference>
<dbReference type="InterPro" id="IPR049900">
    <property type="entry name" value="PKS_mFAS_DH"/>
</dbReference>
<evidence type="ECO:0000256" key="7">
    <source>
        <dbReference type="ARBA" id="ARBA00023268"/>
    </source>
</evidence>
<dbReference type="Pfam" id="PF16197">
    <property type="entry name" value="KAsynt_C_assoc"/>
    <property type="match status" value="4"/>
</dbReference>
<dbReference type="PROSITE" id="PS50075">
    <property type="entry name" value="CARRIER"/>
    <property type="match status" value="3"/>
</dbReference>
<dbReference type="FunFam" id="3.40.47.10:FF:000019">
    <property type="entry name" value="Polyketide synthase type I"/>
    <property type="match status" value="3"/>
</dbReference>
<dbReference type="SMART" id="SM01294">
    <property type="entry name" value="PKS_PP_betabranch"/>
    <property type="match status" value="3"/>
</dbReference>
<feature type="active site" description="Proton acceptor; for dehydratase activity" evidence="9">
    <location>
        <position position="1970"/>
    </location>
</feature>
<accession>A0A1X2DM83</accession>
<feature type="domain" description="Ketosynthase family 3 (KS3)" evidence="11">
    <location>
        <begin position="3107"/>
        <end position="3530"/>
    </location>
</feature>
<dbReference type="InterPro" id="IPR032821">
    <property type="entry name" value="PKS_assoc"/>
</dbReference>
<keyword evidence="6" id="KW-0443">Lipid metabolism</keyword>
<dbReference type="PANTHER" id="PTHR43775:SF51">
    <property type="entry name" value="INACTIVE PHENOLPHTHIOCEROL SYNTHESIS POLYKETIDE SYNTHASE TYPE I PKS1-RELATED"/>
    <property type="match status" value="1"/>
</dbReference>
<dbReference type="InterPro" id="IPR014043">
    <property type="entry name" value="Acyl_transferase_dom"/>
</dbReference>
<dbReference type="Pfam" id="PF21089">
    <property type="entry name" value="PKS_DH_N"/>
    <property type="match status" value="3"/>
</dbReference>
<feature type="domain" description="PKS/mFAS DH" evidence="12">
    <location>
        <begin position="1938"/>
        <end position="2210"/>
    </location>
</feature>